<organism evidence="2 3">
    <name type="scientific">Austropuccinia psidii MF-1</name>
    <dbReference type="NCBI Taxonomy" id="1389203"/>
    <lineage>
        <taxon>Eukaryota</taxon>
        <taxon>Fungi</taxon>
        <taxon>Dikarya</taxon>
        <taxon>Basidiomycota</taxon>
        <taxon>Pucciniomycotina</taxon>
        <taxon>Pucciniomycetes</taxon>
        <taxon>Pucciniales</taxon>
        <taxon>Sphaerophragmiaceae</taxon>
        <taxon>Austropuccinia</taxon>
    </lineage>
</organism>
<reference evidence="2" key="1">
    <citation type="submission" date="2021-03" db="EMBL/GenBank/DDBJ databases">
        <title>Draft genome sequence of rust myrtle Austropuccinia psidii MF-1, a brazilian biotype.</title>
        <authorList>
            <person name="Quecine M.C."/>
            <person name="Pachon D.M.R."/>
            <person name="Bonatelli M.L."/>
            <person name="Correr F.H."/>
            <person name="Franceschini L.M."/>
            <person name="Leite T.F."/>
            <person name="Margarido G.R.A."/>
            <person name="Almeida C.A."/>
            <person name="Ferrarezi J.A."/>
            <person name="Labate C.A."/>
        </authorList>
    </citation>
    <scope>NUCLEOTIDE SEQUENCE</scope>
    <source>
        <strain evidence="2">MF-1</strain>
    </source>
</reference>
<gene>
    <name evidence="2" type="ORF">O181_054255</name>
</gene>
<proteinExistence type="predicted"/>
<evidence type="ECO:0000313" key="2">
    <source>
        <dbReference type="EMBL" id="MBW0514540.1"/>
    </source>
</evidence>
<dbReference type="AlphaFoldDB" id="A0A9Q3HU79"/>
<dbReference type="Proteomes" id="UP000765509">
    <property type="component" value="Unassembled WGS sequence"/>
</dbReference>
<keyword evidence="3" id="KW-1185">Reference proteome</keyword>
<name>A0A9Q3HU79_9BASI</name>
<evidence type="ECO:0000256" key="1">
    <source>
        <dbReference type="SAM" id="MobiDB-lite"/>
    </source>
</evidence>
<evidence type="ECO:0000313" key="3">
    <source>
        <dbReference type="Proteomes" id="UP000765509"/>
    </source>
</evidence>
<accession>A0A9Q3HU79</accession>
<feature type="region of interest" description="Disordered" evidence="1">
    <location>
        <begin position="1"/>
        <end position="22"/>
    </location>
</feature>
<dbReference type="EMBL" id="AVOT02024071">
    <property type="protein sequence ID" value="MBW0514540.1"/>
    <property type="molecule type" value="Genomic_DNA"/>
</dbReference>
<comment type="caution">
    <text evidence="2">The sequence shown here is derived from an EMBL/GenBank/DDBJ whole genome shotgun (WGS) entry which is preliminary data.</text>
</comment>
<sequence length="122" mass="13408">MRPKGARPLGPKPQVGPHGPILAHQSQRTKTLNWPYLALVLAPPRTGHWKSPEAIRHLLPGLSPQDQGRPFPIIGPKGCRNLGWGICGIIYSYAPFCLRNSMVNCSRPNSSISSHIPVYKSI</sequence>
<protein>
    <submittedName>
        <fullName evidence="2">Uncharacterized protein</fullName>
    </submittedName>
</protein>